<organism evidence="2 3">
    <name type="scientific">Clostridium ganghwense</name>
    <dbReference type="NCBI Taxonomy" id="312089"/>
    <lineage>
        <taxon>Bacteria</taxon>
        <taxon>Bacillati</taxon>
        <taxon>Bacillota</taxon>
        <taxon>Clostridia</taxon>
        <taxon>Eubacteriales</taxon>
        <taxon>Clostridiaceae</taxon>
        <taxon>Clostridium</taxon>
    </lineage>
</organism>
<feature type="region of interest" description="Disordered" evidence="1">
    <location>
        <begin position="1"/>
        <end position="41"/>
    </location>
</feature>
<dbReference type="RefSeq" id="WP_268051567.1">
    <property type="nucleotide sequence ID" value="NZ_JAPQES010000007.1"/>
</dbReference>
<evidence type="ECO:0000313" key="3">
    <source>
        <dbReference type="Proteomes" id="UP001079657"/>
    </source>
</evidence>
<accession>A0ABT4CU07</accession>
<protein>
    <recommendedName>
        <fullName evidence="4">YuzL family protein</fullName>
    </recommendedName>
</protein>
<sequence>MPINKKLTNKQVAAQGVKRTDNGSNGNLNESDSRLKHKVKK</sequence>
<dbReference type="Proteomes" id="UP001079657">
    <property type="component" value="Unassembled WGS sequence"/>
</dbReference>
<gene>
    <name evidence="2" type="ORF">OXH55_18165</name>
</gene>
<evidence type="ECO:0008006" key="4">
    <source>
        <dbReference type="Google" id="ProtNLM"/>
    </source>
</evidence>
<name>A0ABT4CU07_9CLOT</name>
<dbReference type="EMBL" id="JAPQES010000007">
    <property type="protein sequence ID" value="MCY6372559.1"/>
    <property type="molecule type" value="Genomic_DNA"/>
</dbReference>
<evidence type="ECO:0000256" key="1">
    <source>
        <dbReference type="SAM" id="MobiDB-lite"/>
    </source>
</evidence>
<reference evidence="2" key="1">
    <citation type="submission" date="2022-12" db="EMBL/GenBank/DDBJ databases">
        <authorList>
            <person name="Wang J."/>
        </authorList>
    </citation>
    <scope>NUCLEOTIDE SEQUENCE</scope>
    <source>
        <strain evidence="2">HY-42-06</strain>
    </source>
</reference>
<evidence type="ECO:0000313" key="2">
    <source>
        <dbReference type="EMBL" id="MCY6372559.1"/>
    </source>
</evidence>
<keyword evidence="3" id="KW-1185">Reference proteome</keyword>
<comment type="caution">
    <text evidence="2">The sequence shown here is derived from an EMBL/GenBank/DDBJ whole genome shotgun (WGS) entry which is preliminary data.</text>
</comment>
<proteinExistence type="predicted"/>